<dbReference type="InterPro" id="IPR020904">
    <property type="entry name" value="Sc_DH/Rdtase_CS"/>
</dbReference>
<dbReference type="InterPro" id="IPR002347">
    <property type="entry name" value="SDR_fam"/>
</dbReference>
<organism evidence="3 4">
    <name type="scientific">Albula glossodonta</name>
    <name type="common">roundjaw bonefish</name>
    <dbReference type="NCBI Taxonomy" id="121402"/>
    <lineage>
        <taxon>Eukaryota</taxon>
        <taxon>Metazoa</taxon>
        <taxon>Chordata</taxon>
        <taxon>Craniata</taxon>
        <taxon>Vertebrata</taxon>
        <taxon>Euteleostomi</taxon>
        <taxon>Actinopterygii</taxon>
        <taxon>Neopterygii</taxon>
        <taxon>Teleostei</taxon>
        <taxon>Albuliformes</taxon>
        <taxon>Albulidae</taxon>
        <taxon>Albula</taxon>
    </lineage>
</organism>
<proteinExistence type="inferred from homology"/>
<dbReference type="InterPro" id="IPR036291">
    <property type="entry name" value="NAD(P)-bd_dom_sf"/>
</dbReference>
<dbReference type="OrthoDB" id="2102561at2759"/>
<comment type="caution">
    <text evidence="3">The sequence shown here is derived from an EMBL/GenBank/DDBJ whole genome shotgun (WGS) entry which is preliminary data.</text>
</comment>
<dbReference type="GO" id="GO:0016491">
    <property type="term" value="F:oxidoreductase activity"/>
    <property type="evidence" value="ECO:0007669"/>
    <property type="project" value="UniProtKB-KW"/>
</dbReference>
<dbReference type="GO" id="GO:0008202">
    <property type="term" value="P:steroid metabolic process"/>
    <property type="evidence" value="ECO:0007669"/>
    <property type="project" value="TreeGrafter"/>
</dbReference>
<keyword evidence="4" id="KW-1185">Reference proteome</keyword>
<dbReference type="SUPFAM" id="SSF51735">
    <property type="entry name" value="NAD(P)-binding Rossmann-fold domains"/>
    <property type="match status" value="1"/>
</dbReference>
<evidence type="ECO:0000313" key="4">
    <source>
        <dbReference type="Proteomes" id="UP000824540"/>
    </source>
</evidence>
<dbReference type="AlphaFoldDB" id="A0A8T2NAS1"/>
<comment type="similarity">
    <text evidence="1">Belongs to the short-chain dehydrogenases/reductases (SDR) family.</text>
</comment>
<sequence length="384" mass="43212">MAPLPIRRVIPLTLFSLSLTFLLGFGVPSALNFIARCCGFPEAGMTECIVLVYLFFVCYEVLPPIPRGTVKVHGKAVLVTGCDSGFGFVLAKHLHELGFTIFAGCRLKDEMGEGSRGLEMLHSDRMKVLQLDVCSDQQVAQAVEFVGANLEDPEKGLWAVVNSAEVCTFGEVEFVGMETYKHLSEVNLWGTIRVTKALLPLIRRAKGKRERINLMLSTVWDRKGRRLCIIAGRVVNVSSMFGRMGGPLRSPYCVSKYGVEAFSDCLRYEMKPWGVKVIVIEPGNFVEPGNPMTRDIMDATANKRWQEAGPRVQEDYGKTRFEQHISTMRSYCSCGQKDTTPFLNDVTDAVRSCRPFARYCPMVMRWWIRMQVITHLPTTISDWI</sequence>
<accession>A0A8T2NAS1</accession>
<protein>
    <submittedName>
        <fullName evidence="3">Uncharacterized protein</fullName>
    </submittedName>
</protein>
<dbReference type="PANTHER" id="PTHR43313:SF36">
    <property type="entry name" value="D-BETA-HYDROXYBUTYRATE DEHYDROGENASE, MITOCHONDRIAL"/>
    <property type="match status" value="1"/>
</dbReference>
<evidence type="ECO:0000256" key="1">
    <source>
        <dbReference type="ARBA" id="ARBA00006484"/>
    </source>
</evidence>
<dbReference type="Gene3D" id="3.40.50.720">
    <property type="entry name" value="NAD(P)-binding Rossmann-like Domain"/>
    <property type="match status" value="1"/>
</dbReference>
<dbReference type="Proteomes" id="UP000824540">
    <property type="component" value="Unassembled WGS sequence"/>
</dbReference>
<evidence type="ECO:0000313" key="3">
    <source>
        <dbReference type="EMBL" id="KAG9337425.1"/>
    </source>
</evidence>
<evidence type="ECO:0000256" key="2">
    <source>
        <dbReference type="ARBA" id="ARBA00023002"/>
    </source>
</evidence>
<dbReference type="Pfam" id="PF00106">
    <property type="entry name" value="adh_short"/>
    <property type="match status" value="2"/>
</dbReference>
<dbReference type="PANTHER" id="PTHR43313">
    <property type="entry name" value="SHORT-CHAIN DEHYDROGENASE/REDUCTASE FAMILY 9C"/>
    <property type="match status" value="1"/>
</dbReference>
<keyword evidence="2" id="KW-0560">Oxidoreductase</keyword>
<dbReference type="PRINTS" id="PR00081">
    <property type="entry name" value="GDHRDH"/>
</dbReference>
<gene>
    <name evidence="3" type="ORF">JZ751_028716</name>
</gene>
<dbReference type="EMBL" id="JAFBMS010000088">
    <property type="protein sequence ID" value="KAG9337425.1"/>
    <property type="molecule type" value="Genomic_DNA"/>
</dbReference>
<reference evidence="3" key="1">
    <citation type="thesis" date="2021" institute="BYU ScholarsArchive" country="Provo, UT, USA">
        <title>Applications of and Algorithms for Genome Assembly and Genomic Analyses with an Emphasis on Marine Teleosts.</title>
        <authorList>
            <person name="Pickett B.D."/>
        </authorList>
    </citation>
    <scope>NUCLEOTIDE SEQUENCE</scope>
    <source>
        <strain evidence="3">HI-2016</strain>
    </source>
</reference>
<name>A0A8T2NAS1_9TELE</name>
<dbReference type="PROSITE" id="PS00061">
    <property type="entry name" value="ADH_SHORT"/>
    <property type="match status" value="1"/>
</dbReference>